<protein>
    <recommendedName>
        <fullName evidence="3">Type IV toxin-antitoxin system AbiEi family antitoxin domain-containing protein</fullName>
    </recommendedName>
</protein>
<dbReference type="Proteomes" id="UP000780875">
    <property type="component" value="Unassembled WGS sequence"/>
</dbReference>
<keyword evidence="2" id="KW-1185">Reference proteome</keyword>
<name>A0ABS7UB83_9ACTN</name>
<sequence length="319" mass="35727">MMIPPERPDDDPRNAPVYLRKTLLANGHDDRSIRRLVDAGVLIRIRPGAYTDKTNHDQLDAAGRHGLRARAVVQRSCTDVVLSHVSGLPEYDAPVWGLDLADVHVTRPDGRAGRHEAGVHQHCGKLAEDDVVDRHGVRVITPTRLALEVTTVASAEAGLVIVNHFLHCGMTTEEELLERYAVMDRWPNTLRTGLVLHRANGLVESVGESRTLHLILDAGLPTPVAQYPIKDESGRIIHRVDFAWPEFGLFLEFDGKVKYEKLLKPGQRASDVVIAEKKREQRICELTGWRCIRIDWADLAHPTRTAELVRRALRQARAA</sequence>
<comment type="caution">
    <text evidence="1">The sequence shown here is derived from an EMBL/GenBank/DDBJ whole genome shotgun (WGS) entry which is preliminary data.</text>
</comment>
<evidence type="ECO:0000313" key="1">
    <source>
        <dbReference type="EMBL" id="MBZ5738250.1"/>
    </source>
</evidence>
<reference evidence="1 2" key="1">
    <citation type="submission" date="2021-09" db="EMBL/GenBank/DDBJ databases">
        <title>Whole genome sequence of Nocardioides sp. GBK3QG-3.</title>
        <authorList>
            <person name="Tuo L."/>
        </authorList>
    </citation>
    <scope>NUCLEOTIDE SEQUENCE [LARGE SCALE GENOMIC DNA]</scope>
    <source>
        <strain evidence="1 2">GBK3QG-3</strain>
    </source>
</reference>
<proteinExistence type="predicted"/>
<evidence type="ECO:0008006" key="3">
    <source>
        <dbReference type="Google" id="ProtNLM"/>
    </source>
</evidence>
<organism evidence="1 2">
    <name type="scientific">Nocardioides mangrovi</name>
    <dbReference type="NCBI Taxonomy" id="2874580"/>
    <lineage>
        <taxon>Bacteria</taxon>
        <taxon>Bacillati</taxon>
        <taxon>Actinomycetota</taxon>
        <taxon>Actinomycetes</taxon>
        <taxon>Propionibacteriales</taxon>
        <taxon>Nocardioidaceae</taxon>
        <taxon>Nocardioides</taxon>
    </lineage>
</organism>
<dbReference type="EMBL" id="JAIQZJ010000003">
    <property type="protein sequence ID" value="MBZ5738250.1"/>
    <property type="molecule type" value="Genomic_DNA"/>
</dbReference>
<gene>
    <name evidence="1" type="ORF">K8U61_08755</name>
</gene>
<accession>A0ABS7UB83</accession>
<evidence type="ECO:0000313" key="2">
    <source>
        <dbReference type="Proteomes" id="UP000780875"/>
    </source>
</evidence>
<dbReference type="RefSeq" id="WP_224122615.1">
    <property type="nucleotide sequence ID" value="NZ_JAIQZJ010000003.1"/>
</dbReference>